<sequence>MREPSYLLILAGIFALITAGAALQEMIKQAWLREEKPDFGRLLVPYLTMGAGLVALMASGLEIFGIPPAGAYGVSIVLVLTVAGFVWWRLTAELTGKGSNFFW</sequence>
<name>U5QDD1_GLOK1</name>
<gene>
    <name evidence="2" type="ORF">GKIL_0640</name>
</gene>
<feature type="transmembrane region" description="Helical" evidence="1">
    <location>
        <begin position="6"/>
        <end position="23"/>
    </location>
</feature>
<dbReference type="KEGG" id="glj:GKIL_0640"/>
<protein>
    <submittedName>
        <fullName evidence="2">Uncharacterized protein</fullName>
    </submittedName>
</protein>
<dbReference type="RefSeq" id="WP_023171927.1">
    <property type="nucleotide sequence ID" value="NC_022600.1"/>
</dbReference>
<proteinExistence type="predicted"/>
<dbReference type="EMBL" id="CP003587">
    <property type="protein sequence ID" value="AGY56886.1"/>
    <property type="molecule type" value="Genomic_DNA"/>
</dbReference>
<evidence type="ECO:0000313" key="3">
    <source>
        <dbReference type="Proteomes" id="UP000017396"/>
    </source>
</evidence>
<keyword evidence="1" id="KW-0812">Transmembrane</keyword>
<dbReference type="AlphaFoldDB" id="U5QDD1"/>
<evidence type="ECO:0000256" key="1">
    <source>
        <dbReference type="SAM" id="Phobius"/>
    </source>
</evidence>
<keyword evidence="3" id="KW-1185">Reference proteome</keyword>
<dbReference type="HOGENOM" id="CLU_2259786_0_0_3"/>
<feature type="transmembrane region" description="Helical" evidence="1">
    <location>
        <begin position="70"/>
        <end position="90"/>
    </location>
</feature>
<dbReference type="STRING" id="1183438.GKIL_0640"/>
<dbReference type="OrthoDB" id="517257at2"/>
<organism evidence="2 3">
    <name type="scientific">Gloeobacter kilaueensis (strain ATCC BAA-2537 / CCAP 1431/1 / ULC 316 / JS1)</name>
    <dbReference type="NCBI Taxonomy" id="1183438"/>
    <lineage>
        <taxon>Bacteria</taxon>
        <taxon>Bacillati</taxon>
        <taxon>Cyanobacteriota</taxon>
        <taxon>Cyanophyceae</taxon>
        <taxon>Gloeobacterales</taxon>
        <taxon>Gloeobacteraceae</taxon>
        <taxon>Gloeobacter</taxon>
    </lineage>
</organism>
<reference evidence="2 3" key="1">
    <citation type="journal article" date="2013" name="PLoS ONE">
        <title>Cultivation and Complete Genome Sequencing of Gloeobacter kilaueensis sp. nov., from a Lava Cave in Kilauea Caldera, Hawai'i.</title>
        <authorList>
            <person name="Saw J.H."/>
            <person name="Schatz M."/>
            <person name="Brown M.V."/>
            <person name="Kunkel D.D."/>
            <person name="Foster J.S."/>
            <person name="Shick H."/>
            <person name="Christensen S."/>
            <person name="Hou S."/>
            <person name="Wan X."/>
            <person name="Donachie S.P."/>
        </authorList>
    </citation>
    <scope>NUCLEOTIDE SEQUENCE [LARGE SCALE GENOMIC DNA]</scope>
    <source>
        <strain evidence="3">JS</strain>
    </source>
</reference>
<evidence type="ECO:0000313" key="2">
    <source>
        <dbReference type="EMBL" id="AGY56886.1"/>
    </source>
</evidence>
<keyword evidence="1" id="KW-1133">Transmembrane helix</keyword>
<keyword evidence="1" id="KW-0472">Membrane</keyword>
<dbReference type="Proteomes" id="UP000017396">
    <property type="component" value="Chromosome"/>
</dbReference>
<feature type="transmembrane region" description="Helical" evidence="1">
    <location>
        <begin position="43"/>
        <end position="64"/>
    </location>
</feature>
<accession>U5QDD1</accession>